<sequence>MNHYPHHIGDFDTETRHLSRLERAIYRDMRDMYCKTEEALDGSDMDRLARRLLCRSPEEIDALQFVLAEFFTLLPDGRYQNDKCEQIVAQFRQQQEGREEVKSNEHLRQKRSRARRSAIFSALRALGVVPAAKAKAAELMALCRQHGIVVTDTSVTLNGTDWLGGDTGNVTPRHGDVTGVVTPRHGDDTGNQNQNQNQYIPPNPPAGGANGGLAIATALAGSFPEHRRTRLVDVADAVADAIARGDVTAEELLAAAEQQRGLLAAKDGKACPSLLRWVREQRWRDVVMLASAAGEGQQPDNWADTRSGVEGMAASLGMPGYDDWCDARAGQGLRRAFADYEAAVHALLGERQGVSA</sequence>
<reference evidence="2 3" key="1">
    <citation type="journal article" date="2004" name="Appl. Environ. Microbiol.">
        <title>Mineralization of individual congeners of linear alkylbenzenesulfonate by defined pairs of heterotrophic bacteria.</title>
        <authorList>
            <person name="Schleheck D."/>
            <person name="Knepper T.P."/>
            <person name="Fischer K."/>
            <person name="Cook A.M."/>
        </authorList>
    </citation>
    <scope>NUCLEOTIDE SEQUENCE [LARGE SCALE GENOMIC DNA]</scope>
    <source>
        <strain evidence="3">DSM 14801 / SPH-1</strain>
    </source>
</reference>
<dbReference type="HOGENOM" id="CLU_777830_0_0_4"/>
<reference evidence="3" key="2">
    <citation type="submission" date="2007-11" db="EMBL/GenBank/DDBJ databases">
        <title>Complete sequence of Delftia acidovorans DSM 14801 / SPH-1.</title>
        <authorList>
            <person name="Copeland A."/>
            <person name="Lucas S."/>
            <person name="Lapidus A."/>
            <person name="Barry K."/>
            <person name="Glavina del Rio T."/>
            <person name="Dalin E."/>
            <person name="Tice H."/>
            <person name="Pitluck S."/>
            <person name="Lowry S."/>
            <person name="Clum A."/>
            <person name="Schmutz J."/>
            <person name="Larimer F."/>
            <person name="Land M."/>
            <person name="Hauser L."/>
            <person name="Kyrpides N."/>
            <person name="Kim E."/>
            <person name="Schleheck D."/>
            <person name="Richardson P."/>
        </authorList>
    </citation>
    <scope>NUCLEOTIDE SEQUENCE [LARGE SCALE GENOMIC DNA]</scope>
    <source>
        <strain evidence="3">DSM 14801 / SPH-1</strain>
    </source>
</reference>
<feature type="compositionally biased region" description="Low complexity" evidence="1">
    <location>
        <begin position="191"/>
        <end position="200"/>
    </location>
</feature>
<organism evidence="2 3">
    <name type="scientific">Delftia acidovorans (strain DSM 14801 / SPH-1)</name>
    <dbReference type="NCBI Taxonomy" id="398578"/>
    <lineage>
        <taxon>Bacteria</taxon>
        <taxon>Pseudomonadati</taxon>
        <taxon>Pseudomonadota</taxon>
        <taxon>Betaproteobacteria</taxon>
        <taxon>Burkholderiales</taxon>
        <taxon>Comamonadaceae</taxon>
        <taxon>Delftia</taxon>
    </lineage>
</organism>
<evidence type="ECO:0008006" key="4">
    <source>
        <dbReference type="Google" id="ProtNLM"/>
    </source>
</evidence>
<dbReference type="AlphaFoldDB" id="A9C3K7"/>
<dbReference type="InterPro" id="IPR010781">
    <property type="entry name" value="DUF1376"/>
</dbReference>
<evidence type="ECO:0000256" key="1">
    <source>
        <dbReference type="SAM" id="MobiDB-lite"/>
    </source>
</evidence>
<evidence type="ECO:0000313" key="2">
    <source>
        <dbReference type="EMBL" id="ABX37318.1"/>
    </source>
</evidence>
<dbReference type="EMBL" id="CP000884">
    <property type="protein sequence ID" value="ABX37318.1"/>
    <property type="molecule type" value="Genomic_DNA"/>
</dbReference>
<evidence type="ECO:0000313" key="3">
    <source>
        <dbReference type="Proteomes" id="UP000000784"/>
    </source>
</evidence>
<name>A9C3K7_DELAS</name>
<dbReference type="STRING" id="398578.Daci_4689"/>
<dbReference type="eggNOG" id="COG3756">
    <property type="taxonomic scope" value="Bacteria"/>
</dbReference>
<keyword evidence="3" id="KW-1185">Reference proteome</keyword>
<dbReference type="KEGG" id="dac:Daci_4689"/>
<dbReference type="GeneID" id="24114944"/>
<dbReference type="Pfam" id="PF07120">
    <property type="entry name" value="DUF1376"/>
    <property type="match status" value="1"/>
</dbReference>
<protein>
    <recommendedName>
        <fullName evidence="4">DUF1376 domain-containing protein</fullName>
    </recommendedName>
</protein>
<gene>
    <name evidence="2" type="ordered locus">Daci_4689</name>
</gene>
<accession>A9C3K7</accession>
<dbReference type="Proteomes" id="UP000000784">
    <property type="component" value="Chromosome"/>
</dbReference>
<feature type="region of interest" description="Disordered" evidence="1">
    <location>
        <begin position="185"/>
        <end position="208"/>
    </location>
</feature>
<proteinExistence type="predicted"/>
<dbReference type="RefSeq" id="WP_012206488.1">
    <property type="nucleotide sequence ID" value="NC_010002.1"/>
</dbReference>